<evidence type="ECO:0000256" key="7">
    <source>
        <dbReference type="SAM" id="Phobius"/>
    </source>
</evidence>
<feature type="compositionally biased region" description="Basic and acidic residues" evidence="6">
    <location>
        <begin position="1"/>
        <end position="55"/>
    </location>
</feature>
<feature type="transmembrane region" description="Helical" evidence="7">
    <location>
        <begin position="371"/>
        <end position="393"/>
    </location>
</feature>
<feature type="region of interest" description="Disordered" evidence="6">
    <location>
        <begin position="1"/>
        <end position="60"/>
    </location>
</feature>
<dbReference type="PANTHER" id="PTHR30250:SF11">
    <property type="entry name" value="O-ANTIGEN TRANSPORTER-RELATED"/>
    <property type="match status" value="1"/>
</dbReference>
<evidence type="ECO:0000313" key="8">
    <source>
        <dbReference type="EMBL" id="MDM8274313.1"/>
    </source>
</evidence>
<name>A0ABT7V740_9ACTN</name>
<accession>A0ABT7V740</accession>
<feature type="transmembrane region" description="Helical" evidence="7">
    <location>
        <begin position="133"/>
        <end position="151"/>
    </location>
</feature>
<feature type="transmembrane region" description="Helical" evidence="7">
    <location>
        <begin position="101"/>
        <end position="121"/>
    </location>
</feature>
<dbReference type="InterPro" id="IPR050833">
    <property type="entry name" value="Poly_Biosynth_Transport"/>
</dbReference>
<reference evidence="9" key="1">
    <citation type="submission" date="2023-06" db="EMBL/GenBank/DDBJ databases">
        <title>Identification and characterization of horizontal gene transfer across gut microbiota members of farm animals based on homology search.</title>
        <authorList>
            <person name="Zeman M."/>
            <person name="Kubasova T."/>
            <person name="Jahodarova E."/>
            <person name="Nykrynova M."/>
            <person name="Rychlik I."/>
        </authorList>
    </citation>
    <scope>NUCLEOTIDE SEQUENCE [LARGE SCALE GENOMIC DNA]</scope>
    <source>
        <strain evidence="9">154_Feed</strain>
    </source>
</reference>
<feature type="transmembrane region" description="Helical" evidence="7">
    <location>
        <begin position="473"/>
        <end position="492"/>
    </location>
</feature>
<dbReference type="EMBL" id="JAUDDZ010000002">
    <property type="protein sequence ID" value="MDM8274313.1"/>
    <property type="molecule type" value="Genomic_DNA"/>
</dbReference>
<feature type="transmembrane region" description="Helical" evidence="7">
    <location>
        <begin position="256"/>
        <end position="280"/>
    </location>
</feature>
<sequence>MTPWDTIRKELKRRDEGRRGPSFRRADDPGVEEGPRIDVRPGHDALPRDRREGAAPRRPQRQPWLARIINQWWTRLLQSVYKGSLSEQEAQYESHSTGRDYVWNTVGTSIWGMVFPVLTVVATQLAGAEEAGMFSMAFVTGTLLMIAANYGVRNFQVSDIDEDHSFSSYQINRWLTGIAAFVCGLLYCSVRGYDSHMLTICVGVYVYKLVDGVADVYEGRLQQADKLYLAGISQTLRSVAAIAGFSALLLVTRDLAVASVAMAVATAATLALVTLPLALLETEKSRRWDVGEVADLFRHCFPLFAALFLFNLIESVPKFVMEGALPYENQLFFNALYFPAQGILLAIGFVYKPQLLRLASIWSNPRKRRRFDLVVIAVMAVILGITVGVSIFMEWLGIPLMSFMYGVDFEQFGALPHLMVLAGGVTAAIDFLYAIITVLRRQGAVMRLYAVSFAASVALSLVLVNLLGLAGAVASYLGTMSLLLVLLVMEYARMRRQITRERNPFA</sequence>
<evidence type="ECO:0000256" key="5">
    <source>
        <dbReference type="ARBA" id="ARBA00023136"/>
    </source>
</evidence>
<protein>
    <submittedName>
        <fullName evidence="8">Lipopolysaccharide biosynthesis protein</fullName>
    </submittedName>
</protein>
<feature type="transmembrane region" description="Helical" evidence="7">
    <location>
        <begin position="448"/>
        <end position="467"/>
    </location>
</feature>
<evidence type="ECO:0000256" key="3">
    <source>
        <dbReference type="ARBA" id="ARBA00022692"/>
    </source>
</evidence>
<dbReference type="PANTHER" id="PTHR30250">
    <property type="entry name" value="PST FAMILY PREDICTED COLANIC ACID TRANSPORTER"/>
    <property type="match status" value="1"/>
</dbReference>
<proteinExistence type="predicted"/>
<feature type="transmembrane region" description="Helical" evidence="7">
    <location>
        <begin position="171"/>
        <end position="190"/>
    </location>
</feature>
<feature type="transmembrane region" description="Helical" evidence="7">
    <location>
        <begin position="332"/>
        <end position="351"/>
    </location>
</feature>
<evidence type="ECO:0000256" key="2">
    <source>
        <dbReference type="ARBA" id="ARBA00022475"/>
    </source>
</evidence>
<comment type="caution">
    <text evidence="8">The sequence shown here is derived from an EMBL/GenBank/DDBJ whole genome shotgun (WGS) entry which is preliminary data.</text>
</comment>
<gene>
    <name evidence="8" type="ORF">QUW28_02190</name>
</gene>
<keyword evidence="4 7" id="KW-1133">Transmembrane helix</keyword>
<organism evidence="8 9">
    <name type="scientific">Enorma phocaeensis</name>
    <dbReference type="NCBI Taxonomy" id="1871019"/>
    <lineage>
        <taxon>Bacteria</taxon>
        <taxon>Bacillati</taxon>
        <taxon>Actinomycetota</taxon>
        <taxon>Coriobacteriia</taxon>
        <taxon>Coriobacteriales</taxon>
        <taxon>Coriobacteriaceae</taxon>
        <taxon>Enorma</taxon>
    </lineage>
</organism>
<dbReference type="RefSeq" id="WP_289544207.1">
    <property type="nucleotide sequence ID" value="NZ_JAUDDZ010000002.1"/>
</dbReference>
<feature type="transmembrane region" description="Helical" evidence="7">
    <location>
        <begin position="301"/>
        <end position="320"/>
    </location>
</feature>
<dbReference type="Proteomes" id="UP001529421">
    <property type="component" value="Unassembled WGS sequence"/>
</dbReference>
<evidence type="ECO:0000256" key="6">
    <source>
        <dbReference type="SAM" id="MobiDB-lite"/>
    </source>
</evidence>
<keyword evidence="9" id="KW-1185">Reference proteome</keyword>
<reference evidence="8 9" key="2">
    <citation type="submission" date="2023-06" db="EMBL/GenBank/DDBJ databases">
        <authorList>
            <person name="Zeman M."/>
            <person name="Kubasova T."/>
            <person name="Jahodarova E."/>
            <person name="Nykrynova M."/>
            <person name="Rychlik I."/>
        </authorList>
    </citation>
    <scope>NUCLEOTIDE SEQUENCE [LARGE SCALE GENOMIC DNA]</scope>
    <source>
        <strain evidence="8 9">154_Feed</strain>
    </source>
</reference>
<keyword evidence="3 7" id="KW-0812">Transmembrane</keyword>
<keyword evidence="2" id="KW-1003">Cell membrane</keyword>
<evidence type="ECO:0000313" key="9">
    <source>
        <dbReference type="Proteomes" id="UP001529421"/>
    </source>
</evidence>
<comment type="subcellular location">
    <subcellularLocation>
        <location evidence="1">Cell membrane</location>
        <topology evidence="1">Multi-pass membrane protein</topology>
    </subcellularLocation>
</comment>
<evidence type="ECO:0000256" key="4">
    <source>
        <dbReference type="ARBA" id="ARBA00022989"/>
    </source>
</evidence>
<keyword evidence="5 7" id="KW-0472">Membrane</keyword>
<feature type="transmembrane region" description="Helical" evidence="7">
    <location>
        <begin position="413"/>
        <end position="436"/>
    </location>
</feature>
<evidence type="ECO:0000256" key="1">
    <source>
        <dbReference type="ARBA" id="ARBA00004651"/>
    </source>
</evidence>